<dbReference type="RefSeq" id="WP_309938933.1">
    <property type="nucleotide sequence ID" value="NZ_AP025305.1"/>
</dbReference>
<dbReference type="AlphaFoldDB" id="A0AAE3XK77"/>
<dbReference type="EMBL" id="JAVDQD010000002">
    <property type="protein sequence ID" value="MDR6239316.1"/>
    <property type="molecule type" value="Genomic_DNA"/>
</dbReference>
<protein>
    <submittedName>
        <fullName evidence="1">Uncharacterized protein</fullName>
    </submittedName>
</protein>
<dbReference type="Proteomes" id="UP001185092">
    <property type="component" value="Unassembled WGS sequence"/>
</dbReference>
<organism evidence="1 2">
    <name type="scientific">Aureibacter tunicatorum</name>
    <dbReference type="NCBI Taxonomy" id="866807"/>
    <lineage>
        <taxon>Bacteria</taxon>
        <taxon>Pseudomonadati</taxon>
        <taxon>Bacteroidota</taxon>
        <taxon>Cytophagia</taxon>
        <taxon>Cytophagales</taxon>
        <taxon>Persicobacteraceae</taxon>
        <taxon>Aureibacter</taxon>
    </lineage>
</organism>
<proteinExistence type="predicted"/>
<comment type="caution">
    <text evidence="1">The sequence shown here is derived from an EMBL/GenBank/DDBJ whole genome shotgun (WGS) entry which is preliminary data.</text>
</comment>
<reference evidence="1" key="1">
    <citation type="submission" date="2023-07" db="EMBL/GenBank/DDBJ databases">
        <title>Genomic Encyclopedia of Type Strains, Phase IV (KMG-IV): sequencing the most valuable type-strain genomes for metagenomic binning, comparative biology and taxonomic classification.</title>
        <authorList>
            <person name="Goeker M."/>
        </authorList>
    </citation>
    <scope>NUCLEOTIDE SEQUENCE</scope>
    <source>
        <strain evidence="1">DSM 26174</strain>
    </source>
</reference>
<accession>A0AAE3XK77</accession>
<sequence length="136" mass="15942">MRLIKDGKRIIETENRTLYVVKENEYENMKGIVLFEESISSVCQGVFDKNKFELDDKEVILINFVISLDEDNITKTESIFVKDIIKREGIIDPNVKEKLYQALKDIKYQVYLRPYNCGANTIFNFSFFITSKPLIN</sequence>
<evidence type="ECO:0000313" key="1">
    <source>
        <dbReference type="EMBL" id="MDR6239316.1"/>
    </source>
</evidence>
<name>A0AAE3XK77_9BACT</name>
<gene>
    <name evidence="1" type="ORF">HNQ88_002353</name>
</gene>
<keyword evidence="2" id="KW-1185">Reference proteome</keyword>
<evidence type="ECO:0000313" key="2">
    <source>
        <dbReference type="Proteomes" id="UP001185092"/>
    </source>
</evidence>